<dbReference type="GO" id="GO:0031072">
    <property type="term" value="F:heat shock protein binding"/>
    <property type="evidence" value="ECO:0007669"/>
    <property type="project" value="TreeGrafter"/>
</dbReference>
<feature type="region of interest" description="Disordered" evidence="7">
    <location>
        <begin position="264"/>
        <end position="285"/>
    </location>
</feature>
<dbReference type="InterPro" id="IPR051982">
    <property type="entry name" value="CiliaryAsmbly_MitoImport"/>
</dbReference>
<dbReference type="GO" id="GO:0005739">
    <property type="term" value="C:mitochondrion"/>
    <property type="evidence" value="ECO:0007669"/>
    <property type="project" value="TreeGrafter"/>
</dbReference>
<dbReference type="EMBL" id="BMAV01024664">
    <property type="protein sequence ID" value="GFS35071.1"/>
    <property type="molecule type" value="Genomic_DNA"/>
</dbReference>
<name>A0A8X6KAD5_9ARAC</name>
<dbReference type="Pfam" id="PF13877">
    <property type="entry name" value="RPAP3_C"/>
    <property type="match status" value="1"/>
</dbReference>
<dbReference type="GO" id="GO:0006626">
    <property type="term" value="P:protein targeting to mitochondrion"/>
    <property type="evidence" value="ECO:0007669"/>
    <property type="project" value="TreeGrafter"/>
</dbReference>
<accession>A0A8X6KAD5</accession>
<dbReference type="OrthoDB" id="6437077at2759"/>
<comment type="caution">
    <text evidence="9">The sequence shown here is derived from an EMBL/GenBank/DDBJ whole genome shotgun (WGS) entry which is preliminary data.</text>
</comment>
<evidence type="ECO:0000313" key="9">
    <source>
        <dbReference type="EMBL" id="GFS35071.1"/>
    </source>
</evidence>
<feature type="coiled-coil region" evidence="6">
    <location>
        <begin position="109"/>
        <end position="139"/>
    </location>
</feature>
<organism evidence="9 10">
    <name type="scientific">Trichonephila inaurata madagascariensis</name>
    <dbReference type="NCBI Taxonomy" id="2747483"/>
    <lineage>
        <taxon>Eukaryota</taxon>
        <taxon>Metazoa</taxon>
        <taxon>Ecdysozoa</taxon>
        <taxon>Arthropoda</taxon>
        <taxon>Chelicerata</taxon>
        <taxon>Arachnida</taxon>
        <taxon>Araneae</taxon>
        <taxon>Araneomorphae</taxon>
        <taxon>Entelegynae</taxon>
        <taxon>Araneoidea</taxon>
        <taxon>Nephilidae</taxon>
        <taxon>Trichonephila</taxon>
        <taxon>Trichonephila inaurata</taxon>
    </lineage>
</organism>
<evidence type="ECO:0000256" key="2">
    <source>
        <dbReference type="ARBA" id="ARBA00022490"/>
    </source>
</evidence>
<evidence type="ECO:0000259" key="8">
    <source>
        <dbReference type="Pfam" id="PF13877"/>
    </source>
</evidence>
<dbReference type="Pfam" id="PF13181">
    <property type="entry name" value="TPR_8"/>
    <property type="match status" value="1"/>
</dbReference>
<dbReference type="AlphaFoldDB" id="A0A8X6KAD5"/>
<reference evidence="9" key="1">
    <citation type="submission" date="2020-08" db="EMBL/GenBank/DDBJ databases">
        <title>Multicomponent nature underlies the extraordinary mechanical properties of spider dragline silk.</title>
        <authorList>
            <person name="Kono N."/>
            <person name="Nakamura H."/>
            <person name="Mori M."/>
            <person name="Yoshida Y."/>
            <person name="Ohtoshi R."/>
            <person name="Malay A.D."/>
            <person name="Moran D.A.P."/>
            <person name="Tomita M."/>
            <person name="Numata K."/>
            <person name="Arakawa K."/>
        </authorList>
    </citation>
    <scope>NUCLEOTIDE SEQUENCE</scope>
</reference>
<gene>
    <name evidence="9" type="primary">Spag1</name>
    <name evidence="9" type="ORF">TNIN_438951</name>
</gene>
<dbReference type="PROSITE" id="PS50005">
    <property type="entry name" value="TPR"/>
    <property type="match status" value="2"/>
</dbReference>
<keyword evidence="10" id="KW-1185">Reference proteome</keyword>
<sequence length="464" mass="52978">SLDERERIANLERIKGNEAFKAQDYEEAVLYYTRSLSVLKTPRTLNNRAQAYLKLKNYFAAVVDCNEVISLEPNNVKALFRRGIAHKEAEMFDLAAIDFEILLKLEPENKSAQDQLKQIENMKLQKMQAKKKVVIEEIESESSYDVVENNNIPDLHNKEISKRLTIEETTEDFRPLLDEICNCERNDDSIQPLSAKTKEMLNIFGDHSALAKNSRNGFVSTVETNRQTKSSQRSAERNTSLVLGEFSEETEFKKDFKEVKIQENNTEKPEIKSSPFGRSQNECSENPILKTEVKTHLEPNPEYESKPADEKISKDLHKSINKILPLTEQNKNETQPNINEILLKKVTPFEFLQVWLSNNSNINSNNGAICLLNIQPQQLPKILTNKIDGPLLNGLLMAIKAIANAGKMTEGFEYLKSLIKVPRIKVTASFLSTKEKTDIEDILLIMENKLETNLNQVRDVLINP</sequence>
<protein>
    <submittedName>
        <fullName evidence="9">Sperm-associated antigen 1</fullName>
    </submittedName>
</protein>
<dbReference type="SUPFAM" id="SSF48452">
    <property type="entry name" value="TPR-like"/>
    <property type="match status" value="1"/>
</dbReference>
<evidence type="ECO:0000256" key="3">
    <source>
        <dbReference type="ARBA" id="ARBA00022737"/>
    </source>
</evidence>
<feature type="non-terminal residue" evidence="9">
    <location>
        <position position="1"/>
    </location>
</feature>
<evidence type="ECO:0000256" key="6">
    <source>
        <dbReference type="SAM" id="Coils"/>
    </source>
</evidence>
<dbReference type="PANTHER" id="PTHR45984:SF1">
    <property type="entry name" value="SPAG1 AXONEMAL DYNEIN ASSEMBLY FACTOR"/>
    <property type="match status" value="1"/>
</dbReference>
<dbReference type="InterPro" id="IPR019734">
    <property type="entry name" value="TPR_rpt"/>
</dbReference>
<dbReference type="Proteomes" id="UP000886998">
    <property type="component" value="Unassembled WGS sequence"/>
</dbReference>
<dbReference type="GO" id="GO:0005829">
    <property type="term" value="C:cytosol"/>
    <property type="evidence" value="ECO:0007669"/>
    <property type="project" value="TreeGrafter"/>
</dbReference>
<feature type="domain" description="RNA-polymerase II-associated protein 3-like C-terminal" evidence="8">
    <location>
        <begin position="347"/>
        <end position="436"/>
    </location>
</feature>
<dbReference type="InterPro" id="IPR011990">
    <property type="entry name" value="TPR-like_helical_dom_sf"/>
</dbReference>
<dbReference type="SMART" id="SM00028">
    <property type="entry name" value="TPR"/>
    <property type="match status" value="3"/>
</dbReference>
<keyword evidence="4 5" id="KW-0802">TPR repeat</keyword>
<keyword evidence="3" id="KW-0677">Repeat</keyword>
<evidence type="ECO:0000313" key="10">
    <source>
        <dbReference type="Proteomes" id="UP000886998"/>
    </source>
</evidence>
<feature type="repeat" description="TPR" evidence="5">
    <location>
        <begin position="42"/>
        <end position="75"/>
    </location>
</feature>
<proteinExistence type="predicted"/>
<dbReference type="PANTHER" id="PTHR45984">
    <property type="entry name" value="RNA (RNA) POLYMERASE II ASSOCIATED PROTEIN HOMOLOG"/>
    <property type="match status" value="1"/>
</dbReference>
<evidence type="ECO:0000256" key="4">
    <source>
        <dbReference type="ARBA" id="ARBA00022803"/>
    </source>
</evidence>
<dbReference type="Gene3D" id="1.25.40.10">
    <property type="entry name" value="Tetratricopeptide repeat domain"/>
    <property type="match status" value="1"/>
</dbReference>
<feature type="repeat" description="TPR" evidence="5">
    <location>
        <begin position="76"/>
        <end position="109"/>
    </location>
</feature>
<keyword evidence="6" id="KW-0175">Coiled coil</keyword>
<keyword evidence="2" id="KW-0963">Cytoplasm</keyword>
<evidence type="ECO:0000256" key="7">
    <source>
        <dbReference type="SAM" id="MobiDB-lite"/>
    </source>
</evidence>
<evidence type="ECO:0000256" key="5">
    <source>
        <dbReference type="PROSITE-ProRule" id="PRU00339"/>
    </source>
</evidence>
<evidence type="ECO:0000256" key="1">
    <source>
        <dbReference type="ARBA" id="ARBA00004496"/>
    </source>
</evidence>
<comment type="subcellular location">
    <subcellularLocation>
        <location evidence="1">Cytoplasm</location>
    </subcellularLocation>
</comment>
<dbReference type="InterPro" id="IPR025986">
    <property type="entry name" value="RPAP3-like_C"/>
</dbReference>